<evidence type="ECO:0000256" key="5">
    <source>
        <dbReference type="ARBA" id="ARBA00022618"/>
    </source>
</evidence>
<dbReference type="GO" id="GO:0051083">
    <property type="term" value="P:'de novo' cotranslational protein folding"/>
    <property type="evidence" value="ECO:0007669"/>
    <property type="project" value="TreeGrafter"/>
</dbReference>
<dbReference type="SUPFAM" id="SSF102735">
    <property type="entry name" value="Trigger factor ribosome-binding domain"/>
    <property type="match status" value="1"/>
</dbReference>
<dbReference type="Pfam" id="PF05698">
    <property type="entry name" value="Trigger_C"/>
    <property type="match status" value="1"/>
</dbReference>
<dbReference type="SUPFAM" id="SSF109998">
    <property type="entry name" value="Triger factor/SurA peptide-binding domain-like"/>
    <property type="match status" value="1"/>
</dbReference>
<evidence type="ECO:0000256" key="1">
    <source>
        <dbReference type="ARBA" id="ARBA00000971"/>
    </source>
</evidence>
<organism evidence="15 16">
    <name type="scientific">Candidatus Thiopontia autotrophica</name>
    <dbReference type="NCBI Taxonomy" id="2841688"/>
    <lineage>
        <taxon>Bacteria</taxon>
        <taxon>Pseudomonadati</taxon>
        <taxon>Pseudomonadota</taxon>
        <taxon>Gammaproteobacteria</taxon>
        <taxon>Candidatus Thiopontia</taxon>
    </lineage>
</organism>
<dbReference type="InterPro" id="IPR046357">
    <property type="entry name" value="PPIase_dom_sf"/>
</dbReference>
<dbReference type="EMBL" id="JACNFK010000020">
    <property type="protein sequence ID" value="MBC8519271.1"/>
    <property type="molecule type" value="Genomic_DNA"/>
</dbReference>
<dbReference type="EC" id="5.2.1.8" evidence="3 11"/>
<comment type="caution">
    <text evidence="15">The sequence shown here is derived from an EMBL/GenBank/DDBJ whole genome shotgun (WGS) entry which is preliminary data.</text>
</comment>
<dbReference type="Proteomes" id="UP000654401">
    <property type="component" value="Unassembled WGS sequence"/>
</dbReference>
<evidence type="ECO:0000313" key="16">
    <source>
        <dbReference type="Proteomes" id="UP000654401"/>
    </source>
</evidence>
<dbReference type="GO" id="GO:0015031">
    <property type="term" value="P:protein transport"/>
    <property type="evidence" value="ECO:0007669"/>
    <property type="project" value="UniProtKB-UniRule"/>
</dbReference>
<dbReference type="PROSITE" id="PS50059">
    <property type="entry name" value="FKBP_PPIASE"/>
    <property type="match status" value="1"/>
</dbReference>
<keyword evidence="7 11" id="KW-0143">Chaperone</keyword>
<dbReference type="GO" id="GO:0005737">
    <property type="term" value="C:cytoplasm"/>
    <property type="evidence" value="ECO:0007669"/>
    <property type="project" value="UniProtKB-SubCell"/>
</dbReference>
<dbReference type="InterPro" id="IPR036611">
    <property type="entry name" value="Trigger_fac_ribosome-bd_sf"/>
</dbReference>
<dbReference type="InterPro" id="IPR008881">
    <property type="entry name" value="Trigger_fac_ribosome-bd_bac"/>
</dbReference>
<keyword evidence="6 11" id="KW-0697">Rotamase</keyword>
<dbReference type="GO" id="GO:0043022">
    <property type="term" value="F:ribosome binding"/>
    <property type="evidence" value="ECO:0007669"/>
    <property type="project" value="TreeGrafter"/>
</dbReference>
<dbReference type="PANTHER" id="PTHR30560">
    <property type="entry name" value="TRIGGER FACTOR CHAPERONE AND PEPTIDYL-PROLYL CIS/TRANS ISOMERASE"/>
    <property type="match status" value="1"/>
</dbReference>
<comment type="catalytic activity">
    <reaction evidence="1 11 12">
        <text>[protein]-peptidylproline (omega=180) = [protein]-peptidylproline (omega=0)</text>
        <dbReference type="Rhea" id="RHEA:16237"/>
        <dbReference type="Rhea" id="RHEA-COMP:10747"/>
        <dbReference type="Rhea" id="RHEA-COMP:10748"/>
        <dbReference type="ChEBI" id="CHEBI:83833"/>
        <dbReference type="ChEBI" id="CHEBI:83834"/>
        <dbReference type="EC" id="5.2.1.8"/>
    </reaction>
</comment>
<dbReference type="Gene3D" id="3.10.50.40">
    <property type="match status" value="1"/>
</dbReference>
<keyword evidence="11" id="KW-0963">Cytoplasm</keyword>
<dbReference type="GO" id="GO:0044183">
    <property type="term" value="F:protein folding chaperone"/>
    <property type="evidence" value="ECO:0007669"/>
    <property type="project" value="TreeGrafter"/>
</dbReference>
<evidence type="ECO:0000313" key="15">
    <source>
        <dbReference type="EMBL" id="MBC8519271.1"/>
    </source>
</evidence>
<evidence type="ECO:0000256" key="11">
    <source>
        <dbReference type="HAMAP-Rule" id="MF_00303"/>
    </source>
</evidence>
<evidence type="ECO:0000256" key="8">
    <source>
        <dbReference type="ARBA" id="ARBA00023235"/>
    </source>
</evidence>
<dbReference type="HAMAP" id="MF_00303">
    <property type="entry name" value="Trigger_factor_Tig"/>
    <property type="match status" value="1"/>
</dbReference>
<evidence type="ECO:0000256" key="2">
    <source>
        <dbReference type="ARBA" id="ARBA00005464"/>
    </source>
</evidence>
<evidence type="ECO:0000256" key="13">
    <source>
        <dbReference type="RuleBase" id="RU003914"/>
    </source>
</evidence>
<dbReference type="Pfam" id="PF05697">
    <property type="entry name" value="Trigger_N"/>
    <property type="match status" value="1"/>
</dbReference>
<reference evidence="15 16" key="1">
    <citation type="submission" date="2020-08" db="EMBL/GenBank/DDBJ databases">
        <title>Bridging the membrane lipid divide: bacteria of the FCB group superphylum have the potential to synthesize archaeal ether lipids.</title>
        <authorList>
            <person name="Villanueva L."/>
            <person name="Von Meijenfeldt F.A.B."/>
            <person name="Westbye A.B."/>
            <person name="Yadav S."/>
            <person name="Hopmans E.C."/>
            <person name="Dutilh B.E."/>
            <person name="Sinninghe Damste J.S."/>
        </authorList>
    </citation>
    <scope>NUCLEOTIDE SEQUENCE [LARGE SCALE GENOMIC DNA]</scope>
    <source>
        <strain evidence="15">NIOZ-UU100</strain>
    </source>
</reference>
<evidence type="ECO:0000256" key="12">
    <source>
        <dbReference type="PROSITE-ProRule" id="PRU00277"/>
    </source>
</evidence>
<dbReference type="GO" id="GO:0051301">
    <property type="term" value="P:cell division"/>
    <property type="evidence" value="ECO:0007669"/>
    <property type="project" value="UniProtKB-KW"/>
</dbReference>
<feature type="domain" description="PPIase FKBP-type" evidence="14">
    <location>
        <begin position="161"/>
        <end position="246"/>
    </location>
</feature>
<dbReference type="InterPro" id="IPR001179">
    <property type="entry name" value="PPIase_FKBP_dom"/>
</dbReference>
<evidence type="ECO:0000256" key="7">
    <source>
        <dbReference type="ARBA" id="ARBA00023186"/>
    </source>
</evidence>
<keyword evidence="5 11" id="KW-0132">Cell division</keyword>
<sequence>MEVSVETTQGLERTITITVPAERVDKEVADRLNRLKNTAKLNGFRPGKVPMAVVKKRFGESVLHEVAGEVIQASFGEAVTKENLTPAGAPKIDPEEIAAGKDLTYKATFEIYPEFEIASFADIKVEKPVVEIGDDDMDKMIDNLRSQQQSWGEVERAAADGDQVVIDFVGTVDGEEFDRGSAEGVPVTLGSGSMIAGFEEGIAGMKAGEEKSIDVTFPDDYAAEDLAGKPAQFAITVNSVSEAVLPEIDDEFITKYGVTEGGVEAFRTQIRENMQRECDQAVSQVNKNQVMDGLYETHGFDIPTPLIDEEAARMAENMQQQMQGQEGVLSPDLFKEQAERRVKLGLILAEITREHNVQVDPTKVKKHIETMASGYEDPQEVIEWYEKNPQQLEGVQNLALEEQIVDLVMNDATVSDESMEFEELMQKANANRTA</sequence>
<keyword evidence="8 11" id="KW-0413">Isomerase</keyword>
<dbReference type="InterPro" id="IPR027304">
    <property type="entry name" value="Trigger_fact/SurA_dom_sf"/>
</dbReference>
<evidence type="ECO:0000256" key="10">
    <source>
        <dbReference type="ARBA" id="ARBA00029986"/>
    </source>
</evidence>
<keyword evidence="9 11" id="KW-0131">Cell cycle</keyword>
<dbReference type="GO" id="GO:0003755">
    <property type="term" value="F:peptidyl-prolyl cis-trans isomerase activity"/>
    <property type="evidence" value="ECO:0007669"/>
    <property type="project" value="UniProtKB-UniRule"/>
</dbReference>
<name>A0A8J6TQ03_9GAMM</name>
<dbReference type="Gene3D" id="1.10.3120.10">
    <property type="entry name" value="Trigger factor, C-terminal domain"/>
    <property type="match status" value="1"/>
</dbReference>
<evidence type="ECO:0000256" key="6">
    <source>
        <dbReference type="ARBA" id="ARBA00023110"/>
    </source>
</evidence>
<dbReference type="Gene3D" id="3.30.70.1050">
    <property type="entry name" value="Trigger factor ribosome-binding domain"/>
    <property type="match status" value="1"/>
</dbReference>
<comment type="subcellular location">
    <subcellularLocation>
        <location evidence="11">Cytoplasm</location>
    </subcellularLocation>
    <text evidence="11">About half TF is bound to the ribosome near the polypeptide exit tunnel while the other half is free in the cytoplasm.</text>
</comment>
<dbReference type="Pfam" id="PF00254">
    <property type="entry name" value="FKBP_C"/>
    <property type="match status" value="1"/>
</dbReference>
<dbReference type="SUPFAM" id="SSF54534">
    <property type="entry name" value="FKBP-like"/>
    <property type="match status" value="1"/>
</dbReference>
<gene>
    <name evidence="11 15" type="primary">tig</name>
    <name evidence="15" type="ORF">H8D24_02545</name>
</gene>
<accession>A0A8J6TQ03</accession>
<dbReference type="InterPro" id="IPR037041">
    <property type="entry name" value="Trigger_fac_C_sf"/>
</dbReference>
<dbReference type="InterPro" id="IPR008880">
    <property type="entry name" value="Trigger_fac_C"/>
</dbReference>
<evidence type="ECO:0000256" key="4">
    <source>
        <dbReference type="ARBA" id="ARBA00016902"/>
    </source>
</evidence>
<dbReference type="PIRSF" id="PIRSF003095">
    <property type="entry name" value="Trigger_factor"/>
    <property type="match status" value="1"/>
</dbReference>
<evidence type="ECO:0000256" key="9">
    <source>
        <dbReference type="ARBA" id="ARBA00023306"/>
    </source>
</evidence>
<comment type="similarity">
    <text evidence="2 11 13">Belongs to the FKBP-type PPIase family. Tig subfamily.</text>
</comment>
<dbReference type="InterPro" id="IPR005215">
    <property type="entry name" value="Trig_fac"/>
</dbReference>
<evidence type="ECO:0000259" key="14">
    <source>
        <dbReference type="PROSITE" id="PS50059"/>
    </source>
</evidence>
<comment type="function">
    <text evidence="11">Involved in protein export. Acts as a chaperone by maintaining the newly synthesized protein in an open conformation. Functions as a peptidyl-prolyl cis-trans isomerase.</text>
</comment>
<dbReference type="AlphaFoldDB" id="A0A8J6TQ03"/>
<protein>
    <recommendedName>
        <fullName evidence="4 11">Trigger factor</fullName>
        <shortName evidence="11">TF</shortName>
        <ecNumber evidence="3 11">5.2.1.8</ecNumber>
    </recommendedName>
    <alternativeName>
        <fullName evidence="10 11">PPIase</fullName>
    </alternativeName>
</protein>
<dbReference type="NCBIfam" id="TIGR00115">
    <property type="entry name" value="tig"/>
    <property type="match status" value="1"/>
</dbReference>
<dbReference type="PANTHER" id="PTHR30560:SF3">
    <property type="entry name" value="TRIGGER FACTOR-LIKE PROTEIN TIG, CHLOROPLASTIC"/>
    <property type="match status" value="1"/>
</dbReference>
<comment type="domain">
    <text evidence="11">Consists of 3 domains; the N-terminus binds the ribosome, the middle domain has PPIase activity, while the C-terminus has intrinsic chaperone activity on its own.</text>
</comment>
<proteinExistence type="inferred from homology"/>
<dbReference type="FunFam" id="3.10.50.40:FF:000001">
    <property type="entry name" value="Trigger factor"/>
    <property type="match status" value="1"/>
</dbReference>
<evidence type="ECO:0000256" key="3">
    <source>
        <dbReference type="ARBA" id="ARBA00013194"/>
    </source>
</evidence>
<dbReference type="GO" id="GO:0043335">
    <property type="term" value="P:protein unfolding"/>
    <property type="evidence" value="ECO:0007669"/>
    <property type="project" value="TreeGrafter"/>
</dbReference>